<dbReference type="InterPro" id="IPR008920">
    <property type="entry name" value="TF_FadR/GntR_C"/>
</dbReference>
<dbReference type="Pfam" id="PF07729">
    <property type="entry name" value="FCD"/>
    <property type="match status" value="1"/>
</dbReference>
<dbReference type="InterPro" id="IPR011711">
    <property type="entry name" value="GntR_C"/>
</dbReference>
<dbReference type="InterPro" id="IPR000524">
    <property type="entry name" value="Tscrpt_reg_HTH_GntR"/>
</dbReference>
<evidence type="ECO:0000313" key="5">
    <source>
        <dbReference type="EMBL" id="TPW28805.1"/>
    </source>
</evidence>
<dbReference type="PANTHER" id="PTHR43537">
    <property type="entry name" value="TRANSCRIPTIONAL REGULATOR, GNTR FAMILY"/>
    <property type="match status" value="1"/>
</dbReference>
<dbReference type="AlphaFoldDB" id="A0A506U776"/>
<dbReference type="Pfam" id="PF00392">
    <property type="entry name" value="GntR"/>
    <property type="match status" value="1"/>
</dbReference>
<dbReference type="Gene3D" id="1.10.10.10">
    <property type="entry name" value="Winged helix-like DNA-binding domain superfamily/Winged helix DNA-binding domain"/>
    <property type="match status" value="1"/>
</dbReference>
<sequence length="246" mass="27601">MHEARSWWRASLKMRMASESRPMTDDEIYREIFDAIVEGRLAPGAKLGQDDLGRVFGVSKTRIRPILYRLTDQKIVVIEPMRGAFVARPSIEEARAVNAARQIVEEGVIRAVTRKVQPRQLKILREIVAEEKRARGHGDNGRAHRLTGEFHRELARLTGNEVMVDLVSELVTRDSLVVSLYQRPAYAGCSLDGHGVLIDRIAAGDEDAAARAMRHHLQAVMDSLDLGDDRRKTQSLAAAFAHLHRA</sequence>
<dbReference type="GO" id="GO:0003700">
    <property type="term" value="F:DNA-binding transcription factor activity"/>
    <property type="evidence" value="ECO:0007669"/>
    <property type="project" value="InterPro"/>
</dbReference>
<name>A0A506U776_9HYPH</name>
<proteinExistence type="predicted"/>
<feature type="domain" description="HTH gntR-type" evidence="4">
    <location>
        <begin position="22"/>
        <end position="89"/>
    </location>
</feature>
<reference evidence="5 6" key="1">
    <citation type="submission" date="2019-06" db="EMBL/GenBank/DDBJ databases">
        <authorList>
            <person name="Li M."/>
        </authorList>
    </citation>
    <scope>NUCLEOTIDE SEQUENCE [LARGE SCALE GENOMIC DNA]</scope>
    <source>
        <strain evidence="5 6">BGMRC2036</strain>
    </source>
</reference>
<dbReference type="EMBL" id="VHLG01000011">
    <property type="protein sequence ID" value="TPW28805.1"/>
    <property type="molecule type" value="Genomic_DNA"/>
</dbReference>
<keyword evidence="2" id="KW-0238">DNA-binding</keyword>
<dbReference type="PANTHER" id="PTHR43537:SF53">
    <property type="entry name" value="HTH-TYPE TRANSCRIPTIONAL REPRESSOR NANR"/>
    <property type="match status" value="1"/>
</dbReference>
<dbReference type="SMART" id="SM00895">
    <property type="entry name" value="FCD"/>
    <property type="match status" value="1"/>
</dbReference>
<evidence type="ECO:0000259" key="4">
    <source>
        <dbReference type="PROSITE" id="PS50949"/>
    </source>
</evidence>
<dbReference type="SUPFAM" id="SSF48008">
    <property type="entry name" value="GntR ligand-binding domain-like"/>
    <property type="match status" value="1"/>
</dbReference>
<comment type="caution">
    <text evidence="5">The sequence shown here is derived from an EMBL/GenBank/DDBJ whole genome shotgun (WGS) entry which is preliminary data.</text>
</comment>
<evidence type="ECO:0000256" key="3">
    <source>
        <dbReference type="ARBA" id="ARBA00023163"/>
    </source>
</evidence>
<accession>A0A506U776</accession>
<evidence type="ECO:0000313" key="6">
    <source>
        <dbReference type="Proteomes" id="UP000318801"/>
    </source>
</evidence>
<organism evidence="5 6">
    <name type="scientific">Martelella alba</name>
    <dbReference type="NCBI Taxonomy" id="2590451"/>
    <lineage>
        <taxon>Bacteria</taxon>
        <taxon>Pseudomonadati</taxon>
        <taxon>Pseudomonadota</taxon>
        <taxon>Alphaproteobacteria</taxon>
        <taxon>Hyphomicrobiales</taxon>
        <taxon>Aurantimonadaceae</taxon>
        <taxon>Martelella</taxon>
    </lineage>
</organism>
<evidence type="ECO:0000256" key="1">
    <source>
        <dbReference type="ARBA" id="ARBA00023015"/>
    </source>
</evidence>
<dbReference type="OrthoDB" id="7618373at2"/>
<dbReference type="GO" id="GO:0003677">
    <property type="term" value="F:DNA binding"/>
    <property type="evidence" value="ECO:0007669"/>
    <property type="project" value="UniProtKB-KW"/>
</dbReference>
<gene>
    <name evidence="5" type="ORF">FJU08_15855</name>
</gene>
<dbReference type="Proteomes" id="UP000318801">
    <property type="component" value="Unassembled WGS sequence"/>
</dbReference>
<dbReference type="Gene3D" id="1.20.120.530">
    <property type="entry name" value="GntR ligand-binding domain-like"/>
    <property type="match status" value="1"/>
</dbReference>
<keyword evidence="3" id="KW-0804">Transcription</keyword>
<protein>
    <submittedName>
        <fullName evidence="5">GntR family transcriptional regulator</fullName>
    </submittedName>
</protein>
<dbReference type="InterPro" id="IPR036390">
    <property type="entry name" value="WH_DNA-bd_sf"/>
</dbReference>
<dbReference type="SMART" id="SM00345">
    <property type="entry name" value="HTH_GNTR"/>
    <property type="match status" value="1"/>
</dbReference>
<keyword evidence="1" id="KW-0805">Transcription regulation</keyword>
<dbReference type="PROSITE" id="PS50949">
    <property type="entry name" value="HTH_GNTR"/>
    <property type="match status" value="1"/>
</dbReference>
<keyword evidence="6" id="KW-1185">Reference proteome</keyword>
<dbReference type="SUPFAM" id="SSF46785">
    <property type="entry name" value="Winged helix' DNA-binding domain"/>
    <property type="match status" value="1"/>
</dbReference>
<evidence type="ECO:0000256" key="2">
    <source>
        <dbReference type="ARBA" id="ARBA00023125"/>
    </source>
</evidence>
<dbReference type="InterPro" id="IPR036388">
    <property type="entry name" value="WH-like_DNA-bd_sf"/>
</dbReference>